<protein>
    <submittedName>
        <fullName evidence="1">Uncharacterized protein</fullName>
    </submittedName>
</protein>
<dbReference type="EMBL" id="QLTW01000213">
    <property type="protein sequence ID" value="MBT9145893.1"/>
    <property type="molecule type" value="Genomic_DNA"/>
</dbReference>
<evidence type="ECO:0000313" key="2">
    <source>
        <dbReference type="Proteomes" id="UP000811545"/>
    </source>
</evidence>
<dbReference type="Proteomes" id="UP000811545">
    <property type="component" value="Unassembled WGS sequence"/>
</dbReference>
<accession>A0A9E2BHZ4</accession>
<dbReference type="AlphaFoldDB" id="A0A9E2BHZ4"/>
<reference evidence="1 2" key="1">
    <citation type="journal article" date="2021" name="bioRxiv">
        <title>Unique metabolic strategies in Hadean analogues reveal hints for primordial physiology.</title>
        <authorList>
            <person name="Nobu M.K."/>
            <person name="Nakai R."/>
            <person name="Tamazawa S."/>
            <person name="Mori H."/>
            <person name="Toyoda A."/>
            <person name="Ijiri A."/>
            <person name="Suzuki S."/>
            <person name="Kurokawa K."/>
            <person name="Kamagata Y."/>
            <person name="Tamaki H."/>
        </authorList>
    </citation>
    <scope>NUCLEOTIDE SEQUENCE [LARGE SCALE GENOMIC DNA]</scope>
    <source>
        <strain evidence="1">BS525</strain>
    </source>
</reference>
<evidence type="ECO:0000313" key="1">
    <source>
        <dbReference type="EMBL" id="MBT9145893.1"/>
    </source>
</evidence>
<sequence>MYEIILKLSNYFLVIEILITSIKLSSFSVDENGVLLSAPHDPTMTITLEGEILKGKRSLEDVSLLNFEKGFLINTSKKNSFRQQEWALFDVEVLVMKIDGNKITLKIRYSDKVKLL</sequence>
<proteinExistence type="predicted"/>
<name>A0A9E2BHZ4_PSYF1</name>
<gene>
    <name evidence="1" type="ORF">DDT42_01770</name>
</gene>
<comment type="caution">
    <text evidence="1">The sequence shown here is derived from an EMBL/GenBank/DDBJ whole genome shotgun (WGS) entry which is preliminary data.</text>
</comment>
<organism evidence="1 2">
    <name type="scientific">Psychracetigena formicireducens</name>
    <dbReference type="NCBI Taxonomy" id="2986056"/>
    <lineage>
        <taxon>Bacteria</taxon>
        <taxon>Bacillati</taxon>
        <taxon>Candidatus Lithacetigenota</taxon>
        <taxon>Candidatus Psychracetigena</taxon>
    </lineage>
</organism>